<dbReference type="InterPro" id="IPR001867">
    <property type="entry name" value="OmpR/PhoB-type_DNA-bd"/>
</dbReference>
<keyword evidence="1 2" id="KW-0238">DNA-binding</keyword>
<dbReference type="InterPro" id="IPR039793">
    <property type="entry name" value="UROS/Hem4"/>
</dbReference>
<sequence length="415" mass="43583">MTPFQQGEVPSAGLPPPRVASIEPPRAESEPPRPGPEPPRAGPDTSTELRPLTGFTVGVTAARRREELVALLERRGARVVEAPAIRIVPLADDRALQAATRLCLAQGIDVAVATTGIGFRGWLEAAESAGLADGLLSALAGARLLARGPKARGAIRAAGLTETWAPASECSQEVLDHLLSAGVRGLRIAVQLHGEPLPDFVAALRSAGASVIEVPVYRWVLPEDVTPLVRLVELVKLGYVDAVTFTSAPAAAALLEVSGAEEEAVLEAFRSGVLAACVGPVAAGPLARRGVPTLQPARARLGGLVRTLTDRLPAHRTRHVAVAGHRLEIRGHAVVVDGEMRTLAPAPMAMLRALVEHPGRVVSRADLLRTLPRSADGHAVEMAIARLRARLGDSHIVGTVTKRGYRLAVDPAEGR</sequence>
<dbReference type="PANTHER" id="PTHR40082">
    <property type="entry name" value="BLR5956 PROTEIN"/>
    <property type="match status" value="1"/>
</dbReference>
<dbReference type="CDD" id="cd00383">
    <property type="entry name" value="trans_reg_C"/>
    <property type="match status" value="1"/>
</dbReference>
<organism evidence="5 6">
    <name type="scientific">Actinopolymorpha singaporensis</name>
    <dbReference type="NCBI Taxonomy" id="117157"/>
    <lineage>
        <taxon>Bacteria</taxon>
        <taxon>Bacillati</taxon>
        <taxon>Actinomycetota</taxon>
        <taxon>Actinomycetes</taxon>
        <taxon>Propionibacteriales</taxon>
        <taxon>Actinopolymorphaceae</taxon>
        <taxon>Actinopolymorpha</taxon>
    </lineage>
</organism>
<dbReference type="InterPro" id="IPR036108">
    <property type="entry name" value="4pyrrol_syn_uPrphyn_synt_sf"/>
</dbReference>
<reference evidence="5 6" key="1">
    <citation type="submission" date="2016-10" db="EMBL/GenBank/DDBJ databases">
        <authorList>
            <person name="de Groot N.N."/>
        </authorList>
    </citation>
    <scope>NUCLEOTIDE SEQUENCE [LARGE SCALE GENOMIC DNA]</scope>
    <source>
        <strain evidence="5 6">DSM 22024</strain>
    </source>
</reference>
<feature type="region of interest" description="Disordered" evidence="3">
    <location>
        <begin position="1"/>
        <end position="53"/>
    </location>
</feature>
<dbReference type="SMART" id="SM00862">
    <property type="entry name" value="Trans_reg_C"/>
    <property type="match status" value="1"/>
</dbReference>
<dbReference type="GO" id="GO:0003677">
    <property type="term" value="F:DNA binding"/>
    <property type="evidence" value="ECO:0007669"/>
    <property type="project" value="UniProtKB-UniRule"/>
</dbReference>
<proteinExistence type="predicted"/>
<dbReference type="GO" id="GO:0006355">
    <property type="term" value="P:regulation of DNA-templated transcription"/>
    <property type="evidence" value="ECO:0007669"/>
    <property type="project" value="InterPro"/>
</dbReference>
<feature type="compositionally biased region" description="Pro residues" evidence="3">
    <location>
        <begin position="32"/>
        <end position="41"/>
    </location>
</feature>
<dbReference type="InterPro" id="IPR003754">
    <property type="entry name" value="4pyrrol_synth_uPrphyn_synth"/>
</dbReference>
<dbReference type="OrthoDB" id="213853at2"/>
<dbReference type="InterPro" id="IPR036388">
    <property type="entry name" value="WH-like_DNA-bd_sf"/>
</dbReference>
<evidence type="ECO:0000313" key="5">
    <source>
        <dbReference type="EMBL" id="SDT26995.1"/>
    </source>
</evidence>
<dbReference type="Gene3D" id="3.40.50.10090">
    <property type="match status" value="2"/>
</dbReference>
<accession>A0A1H1YZL0</accession>
<keyword evidence="6" id="KW-1185">Reference proteome</keyword>
<dbReference type="InterPro" id="IPR016032">
    <property type="entry name" value="Sig_transdc_resp-reg_C-effctor"/>
</dbReference>
<dbReference type="PROSITE" id="PS51755">
    <property type="entry name" value="OMPR_PHOB"/>
    <property type="match status" value="1"/>
</dbReference>
<dbReference type="GO" id="GO:0006780">
    <property type="term" value="P:uroporphyrinogen III biosynthetic process"/>
    <property type="evidence" value="ECO:0007669"/>
    <property type="project" value="InterPro"/>
</dbReference>
<dbReference type="Gene3D" id="1.10.10.10">
    <property type="entry name" value="Winged helix-like DNA-binding domain superfamily/Winged helix DNA-binding domain"/>
    <property type="match status" value="1"/>
</dbReference>
<dbReference type="GO" id="GO:0004852">
    <property type="term" value="F:uroporphyrinogen-III synthase activity"/>
    <property type="evidence" value="ECO:0007669"/>
    <property type="project" value="InterPro"/>
</dbReference>
<name>A0A1H1YZL0_9ACTN</name>
<dbReference type="SUPFAM" id="SSF46894">
    <property type="entry name" value="C-terminal effector domain of the bipartite response regulators"/>
    <property type="match status" value="1"/>
</dbReference>
<dbReference type="RefSeq" id="WP_092656892.1">
    <property type="nucleotide sequence ID" value="NZ_LT629732.1"/>
</dbReference>
<dbReference type="NCBIfam" id="NF005568">
    <property type="entry name" value="PRK07239.1"/>
    <property type="match status" value="1"/>
</dbReference>
<dbReference type="Pfam" id="PF00486">
    <property type="entry name" value="Trans_reg_C"/>
    <property type="match status" value="1"/>
</dbReference>
<evidence type="ECO:0000313" key="6">
    <source>
        <dbReference type="Proteomes" id="UP000198983"/>
    </source>
</evidence>
<dbReference type="Pfam" id="PF02602">
    <property type="entry name" value="HEM4"/>
    <property type="match status" value="1"/>
</dbReference>
<gene>
    <name evidence="5" type="ORF">SAMN04489717_5803</name>
</gene>
<evidence type="ECO:0000256" key="1">
    <source>
        <dbReference type="ARBA" id="ARBA00023125"/>
    </source>
</evidence>
<protein>
    <submittedName>
        <fullName evidence="5">Uroporphyrinogen-III synthase</fullName>
    </submittedName>
</protein>
<feature type="DNA-binding region" description="OmpR/PhoB-type" evidence="2">
    <location>
        <begin position="317"/>
        <end position="409"/>
    </location>
</feature>
<evidence type="ECO:0000256" key="2">
    <source>
        <dbReference type="PROSITE-ProRule" id="PRU01091"/>
    </source>
</evidence>
<feature type="domain" description="OmpR/PhoB-type" evidence="4">
    <location>
        <begin position="317"/>
        <end position="409"/>
    </location>
</feature>
<dbReference type="STRING" id="117157.SAMN04489717_5803"/>
<evidence type="ECO:0000259" key="4">
    <source>
        <dbReference type="PROSITE" id="PS51755"/>
    </source>
</evidence>
<dbReference type="AlphaFoldDB" id="A0A1H1YZL0"/>
<dbReference type="PANTHER" id="PTHR40082:SF1">
    <property type="entry name" value="BLR5956 PROTEIN"/>
    <property type="match status" value="1"/>
</dbReference>
<evidence type="ECO:0000256" key="3">
    <source>
        <dbReference type="SAM" id="MobiDB-lite"/>
    </source>
</evidence>
<dbReference type="Proteomes" id="UP000198983">
    <property type="component" value="Chromosome I"/>
</dbReference>
<dbReference type="CDD" id="cd06578">
    <property type="entry name" value="HemD"/>
    <property type="match status" value="1"/>
</dbReference>
<dbReference type="GO" id="GO:0000160">
    <property type="term" value="P:phosphorelay signal transduction system"/>
    <property type="evidence" value="ECO:0007669"/>
    <property type="project" value="InterPro"/>
</dbReference>
<dbReference type="SUPFAM" id="SSF69618">
    <property type="entry name" value="HemD-like"/>
    <property type="match status" value="1"/>
</dbReference>
<dbReference type="EMBL" id="LT629732">
    <property type="protein sequence ID" value="SDT26995.1"/>
    <property type="molecule type" value="Genomic_DNA"/>
</dbReference>